<proteinExistence type="predicted"/>
<keyword evidence="3" id="KW-1185">Reference proteome</keyword>
<dbReference type="AlphaFoldDB" id="A0ABD1FPE0"/>
<sequence length="217" mass="24153">MLTKIPRVCDSSLGGFNHQNHRQKSKSHLQNFDKNNMQVVIFNSKDKQAFQPLRSHTRFLQSYSKNTSNFIVRSMEPGAPPPGPPSNILSWAAGVAVALLIPFISYKWGPLLKSKVMAALQMAEDVAEAVEKVAQKVEKVAENIADHIPKDTKLREVVDFVEKIAERAADDAGAIDDFIDKVQEEEEKAEAIAKSLKEDDKKPPAEDSKEEKSNAEN</sequence>
<feature type="region of interest" description="Disordered" evidence="1">
    <location>
        <begin position="189"/>
        <end position="217"/>
    </location>
</feature>
<evidence type="ECO:0000256" key="1">
    <source>
        <dbReference type="SAM" id="MobiDB-lite"/>
    </source>
</evidence>
<dbReference type="PANTHER" id="PTHR33735">
    <property type="entry name" value="EXPRESSED PROTEIN"/>
    <property type="match status" value="1"/>
</dbReference>
<accession>A0ABD1FPE0</accession>
<evidence type="ECO:0000313" key="3">
    <source>
        <dbReference type="Proteomes" id="UP001567538"/>
    </source>
</evidence>
<name>A0ABD1FPE0_SALDI</name>
<reference evidence="2 3" key="1">
    <citation type="submission" date="2024-06" db="EMBL/GenBank/DDBJ databases">
        <title>A chromosome level genome sequence of Diviner's sage (Salvia divinorum).</title>
        <authorList>
            <person name="Ford S.A."/>
            <person name="Ro D.-K."/>
            <person name="Ness R.W."/>
            <person name="Phillips M.A."/>
        </authorList>
    </citation>
    <scope>NUCLEOTIDE SEQUENCE [LARGE SCALE GENOMIC DNA]</scope>
    <source>
        <strain evidence="2">SAF-2024a</strain>
        <tissue evidence="2">Leaf</tissue>
    </source>
</reference>
<evidence type="ECO:0000313" key="2">
    <source>
        <dbReference type="EMBL" id="KAL1533537.1"/>
    </source>
</evidence>
<dbReference type="Proteomes" id="UP001567538">
    <property type="component" value="Unassembled WGS sequence"/>
</dbReference>
<comment type="caution">
    <text evidence="2">The sequence shown here is derived from an EMBL/GenBank/DDBJ whole genome shotgun (WGS) entry which is preliminary data.</text>
</comment>
<dbReference type="PANTHER" id="PTHR33735:SF26">
    <property type="entry name" value="PTERIN-BINDING DOMAIN-CONTAINING PROTEIN"/>
    <property type="match status" value="1"/>
</dbReference>
<gene>
    <name evidence="2" type="ORF">AAHA92_33410</name>
</gene>
<dbReference type="EMBL" id="JBEAFC010000014">
    <property type="protein sequence ID" value="KAL1533537.1"/>
    <property type="molecule type" value="Genomic_DNA"/>
</dbReference>
<organism evidence="2 3">
    <name type="scientific">Salvia divinorum</name>
    <name type="common">Maria pastora</name>
    <name type="synonym">Diviner's sage</name>
    <dbReference type="NCBI Taxonomy" id="28513"/>
    <lineage>
        <taxon>Eukaryota</taxon>
        <taxon>Viridiplantae</taxon>
        <taxon>Streptophyta</taxon>
        <taxon>Embryophyta</taxon>
        <taxon>Tracheophyta</taxon>
        <taxon>Spermatophyta</taxon>
        <taxon>Magnoliopsida</taxon>
        <taxon>eudicotyledons</taxon>
        <taxon>Gunneridae</taxon>
        <taxon>Pentapetalae</taxon>
        <taxon>asterids</taxon>
        <taxon>lamiids</taxon>
        <taxon>Lamiales</taxon>
        <taxon>Lamiaceae</taxon>
        <taxon>Nepetoideae</taxon>
        <taxon>Mentheae</taxon>
        <taxon>Salviinae</taxon>
        <taxon>Salvia</taxon>
        <taxon>Salvia subgen. Calosphace</taxon>
    </lineage>
</organism>
<protein>
    <submittedName>
        <fullName evidence="2">Uncharacterized protein</fullName>
    </submittedName>
</protein>